<dbReference type="GO" id="GO:0051539">
    <property type="term" value="F:4 iron, 4 sulfur cluster binding"/>
    <property type="evidence" value="ECO:0007669"/>
    <property type="project" value="UniProtKB-KW"/>
</dbReference>
<reference evidence="9" key="1">
    <citation type="submission" date="2018-06" db="EMBL/GenBank/DDBJ databases">
        <authorList>
            <person name="Zhirakovskaya E."/>
        </authorList>
    </citation>
    <scope>NUCLEOTIDE SEQUENCE</scope>
</reference>
<dbReference type="PROSITE" id="PS51379">
    <property type="entry name" value="4FE4S_FER_2"/>
    <property type="match status" value="2"/>
</dbReference>
<sequence>MALLTFKGGVHPPDHKELSSGVPVKEASSPSQVLIQLSQHIGAPCKCIVQIGQEIKKGDLIGEPTGFVSAPVHSSVSGKVVALMDIPNAMGRMVPAVVIDNNGKEEWTQLRDNPDYMKLTPEELKGKIKDAGIVGMGGATFPTHVKLSPPKEKPIDVVIINGAECEPYLTADHRLMVETPSDVIEGLKVLMRVLGVSKGYVGIENNKPDAIAKMKEAVSGETNIEVMALEVKYPQGAEKMLIKAITDRDVPAGGLPMDVGVVVQNVGTALAVFEACRYGKPLIERVVTVTGLGVKSPGNLRAKIGTPVRELIETCGGFNNSPAKVILGGPMMGFAQYTIDVPVAKGTSGVLIMSEEEHSVSGRFGPCIRCGSCIDVCPMGLMPSMLSILSEKGFYEETKEYNLLDCFECGTCTYVCPAKRPIVQFIRLAKSLVKR</sequence>
<gene>
    <name evidence="9" type="ORF">MNBD_NITROSPIRAE03-17</name>
</gene>
<dbReference type="Pfam" id="PF10531">
    <property type="entry name" value="SLBB"/>
    <property type="match status" value="1"/>
</dbReference>
<dbReference type="EMBL" id="UOGI01000213">
    <property type="protein sequence ID" value="VAX33879.1"/>
    <property type="molecule type" value="Genomic_DNA"/>
</dbReference>
<dbReference type="NCBIfam" id="NF003454">
    <property type="entry name" value="PRK05035.1"/>
    <property type="match status" value="1"/>
</dbReference>
<dbReference type="NCBIfam" id="TIGR01945">
    <property type="entry name" value="rnfC"/>
    <property type="match status" value="1"/>
</dbReference>
<dbReference type="Pfam" id="PF12838">
    <property type="entry name" value="Fer4_7"/>
    <property type="match status" value="1"/>
</dbReference>
<dbReference type="Pfam" id="PF13375">
    <property type="entry name" value="RnfC_N"/>
    <property type="match status" value="1"/>
</dbReference>
<dbReference type="InterPro" id="IPR017896">
    <property type="entry name" value="4Fe4S_Fe-S-bd"/>
</dbReference>
<evidence type="ECO:0000313" key="9">
    <source>
        <dbReference type="EMBL" id="VAX33879.1"/>
    </source>
</evidence>
<evidence type="ECO:0000256" key="4">
    <source>
        <dbReference type="ARBA" id="ARBA00022737"/>
    </source>
</evidence>
<evidence type="ECO:0000256" key="7">
    <source>
        <dbReference type="ARBA" id="ARBA00023014"/>
    </source>
</evidence>
<dbReference type="HAMAP" id="MF_00461">
    <property type="entry name" value="RsxC_RnfC"/>
    <property type="match status" value="1"/>
</dbReference>
<keyword evidence="6" id="KW-0408">Iron</keyword>
<keyword evidence="1" id="KW-0813">Transport</keyword>
<dbReference type="AlphaFoldDB" id="A0A3B1CV22"/>
<proteinExistence type="inferred from homology"/>
<evidence type="ECO:0000256" key="5">
    <source>
        <dbReference type="ARBA" id="ARBA00022982"/>
    </source>
</evidence>
<dbReference type="Pfam" id="PF01512">
    <property type="entry name" value="Complex1_51K"/>
    <property type="match status" value="1"/>
</dbReference>
<organism evidence="9">
    <name type="scientific">hydrothermal vent metagenome</name>
    <dbReference type="NCBI Taxonomy" id="652676"/>
    <lineage>
        <taxon>unclassified sequences</taxon>
        <taxon>metagenomes</taxon>
        <taxon>ecological metagenomes</taxon>
    </lineage>
</organism>
<accession>A0A3B1CV22</accession>
<dbReference type="InterPro" id="IPR010208">
    <property type="entry name" value="Ion_transpt_RnfC/RsxC"/>
</dbReference>
<evidence type="ECO:0000256" key="3">
    <source>
        <dbReference type="ARBA" id="ARBA00022723"/>
    </source>
</evidence>
<dbReference type="InterPro" id="IPR019554">
    <property type="entry name" value="Soluble_ligand-bd"/>
</dbReference>
<keyword evidence="2" id="KW-0004">4Fe-4S</keyword>
<dbReference type="Gene3D" id="3.40.50.11540">
    <property type="entry name" value="NADH-ubiquinone oxidoreductase 51kDa subunit"/>
    <property type="match status" value="1"/>
</dbReference>
<feature type="domain" description="4Fe-4S ferredoxin-type" evidence="8">
    <location>
        <begin position="358"/>
        <end position="388"/>
    </location>
</feature>
<keyword evidence="4" id="KW-0677">Repeat</keyword>
<dbReference type="InterPro" id="IPR026902">
    <property type="entry name" value="RnfC_N"/>
</dbReference>
<keyword evidence="3" id="KW-0479">Metal-binding</keyword>
<dbReference type="SUPFAM" id="SSF142019">
    <property type="entry name" value="Nqo1 FMN-binding domain-like"/>
    <property type="match status" value="1"/>
</dbReference>
<dbReference type="Gene3D" id="3.10.20.600">
    <property type="match status" value="1"/>
</dbReference>
<dbReference type="GO" id="GO:0046872">
    <property type="term" value="F:metal ion binding"/>
    <property type="evidence" value="ECO:0007669"/>
    <property type="project" value="UniProtKB-KW"/>
</dbReference>
<name>A0A3B1CV22_9ZZZZ</name>
<dbReference type="PANTHER" id="PTHR43034">
    <property type="entry name" value="ION-TRANSLOCATING OXIDOREDUCTASE COMPLEX SUBUNIT C"/>
    <property type="match status" value="1"/>
</dbReference>
<evidence type="ECO:0000259" key="8">
    <source>
        <dbReference type="PROSITE" id="PS51379"/>
    </source>
</evidence>
<dbReference type="GO" id="GO:0009055">
    <property type="term" value="F:electron transfer activity"/>
    <property type="evidence" value="ECO:0007669"/>
    <property type="project" value="InterPro"/>
</dbReference>
<dbReference type="InterPro" id="IPR017900">
    <property type="entry name" value="4Fe4S_Fe_S_CS"/>
</dbReference>
<dbReference type="InterPro" id="IPR011538">
    <property type="entry name" value="Nuo51_FMN-bd"/>
</dbReference>
<dbReference type="PROSITE" id="PS00198">
    <property type="entry name" value="4FE4S_FER_1"/>
    <property type="match status" value="2"/>
</dbReference>
<keyword evidence="7" id="KW-0411">Iron-sulfur</keyword>
<dbReference type="SUPFAM" id="SSF46548">
    <property type="entry name" value="alpha-helical ferredoxin"/>
    <property type="match status" value="1"/>
</dbReference>
<evidence type="ECO:0000256" key="6">
    <source>
        <dbReference type="ARBA" id="ARBA00023004"/>
    </source>
</evidence>
<evidence type="ECO:0000256" key="2">
    <source>
        <dbReference type="ARBA" id="ARBA00022485"/>
    </source>
</evidence>
<dbReference type="GO" id="GO:0016020">
    <property type="term" value="C:membrane"/>
    <property type="evidence" value="ECO:0007669"/>
    <property type="project" value="InterPro"/>
</dbReference>
<keyword evidence="5" id="KW-0249">Electron transport</keyword>
<evidence type="ECO:0000256" key="1">
    <source>
        <dbReference type="ARBA" id="ARBA00022448"/>
    </source>
</evidence>
<feature type="domain" description="4Fe-4S ferredoxin-type" evidence="8">
    <location>
        <begin position="397"/>
        <end position="426"/>
    </location>
</feature>
<dbReference type="PANTHER" id="PTHR43034:SF2">
    <property type="entry name" value="ION-TRANSLOCATING OXIDOREDUCTASE COMPLEX SUBUNIT C"/>
    <property type="match status" value="1"/>
</dbReference>
<dbReference type="InterPro" id="IPR037225">
    <property type="entry name" value="Nuo51_FMN-bd_sf"/>
</dbReference>
<protein>
    <submittedName>
        <fullName evidence="9">Electron transport complex protein RnfC</fullName>
    </submittedName>
</protein>
<dbReference type="Gene3D" id="3.30.70.20">
    <property type="match status" value="1"/>
</dbReference>